<feature type="compositionally biased region" description="Basic and acidic residues" evidence="1">
    <location>
        <begin position="29"/>
        <end position="44"/>
    </location>
</feature>
<reference evidence="2 3" key="1">
    <citation type="submission" date="2024-06" db="EMBL/GenBank/DDBJ databases">
        <title>The Natural Products Discovery Center: Release of the First 8490 Sequenced Strains for Exploring Actinobacteria Biosynthetic Diversity.</title>
        <authorList>
            <person name="Kalkreuter E."/>
            <person name="Kautsar S.A."/>
            <person name="Yang D."/>
            <person name="Bader C.D."/>
            <person name="Teijaro C.N."/>
            <person name="Fluegel L."/>
            <person name="Davis C.M."/>
            <person name="Simpson J.R."/>
            <person name="Lauterbach L."/>
            <person name="Steele A.D."/>
            <person name="Gui C."/>
            <person name="Meng S."/>
            <person name="Li G."/>
            <person name="Viehrig K."/>
            <person name="Ye F."/>
            <person name="Su P."/>
            <person name="Kiefer A.F."/>
            <person name="Nichols A."/>
            <person name="Cepeda A.J."/>
            <person name="Yan W."/>
            <person name="Fan B."/>
            <person name="Jiang Y."/>
            <person name="Adhikari A."/>
            <person name="Zheng C.-J."/>
            <person name="Schuster L."/>
            <person name="Cowan T.M."/>
            <person name="Smanski M.J."/>
            <person name="Chevrette M.G."/>
            <person name="De Carvalho L.P.S."/>
            <person name="Shen B."/>
        </authorList>
    </citation>
    <scope>NUCLEOTIDE SEQUENCE [LARGE SCALE GENOMIC DNA]</scope>
    <source>
        <strain evidence="2 3">NPDC050403</strain>
    </source>
</reference>
<dbReference type="Proteomes" id="UP001551695">
    <property type="component" value="Unassembled WGS sequence"/>
</dbReference>
<dbReference type="SUPFAM" id="SSF160424">
    <property type="entry name" value="BH3703-like"/>
    <property type="match status" value="1"/>
</dbReference>
<evidence type="ECO:0000313" key="3">
    <source>
        <dbReference type="Proteomes" id="UP001551695"/>
    </source>
</evidence>
<dbReference type="EMBL" id="JBFAKC010000003">
    <property type="protein sequence ID" value="MEV0707495.1"/>
    <property type="molecule type" value="Genomic_DNA"/>
</dbReference>
<dbReference type="InterPro" id="IPR036170">
    <property type="entry name" value="YezG-like_sf"/>
</dbReference>
<name>A0ABV3FQC4_9NOCA</name>
<sequence>MTNPDDQTREDRNGDGVAPELESSTPGARDPEELTADGRDPEDEFMREFMRSFQDRNDDPDVEFTLVEDAESEAEVAEQAKQLNHRIARELAAAGPQGWRQLNAIFVLTAPAEVAQVFFSDEAERPVRVQPTESVLAMVREQRDLSAQLSDGPWWRLLLTLTSAGSIEVEYDYGDEPFPDDQLFPPEIYRADMEVYPRDTLPVWLAAYIGHEGRQSRTAQEAAAQARADRAEGTRAVLSQRDFPALTVMWARWAVMAAAFVAAGSQWGPRVLPALGWFEGAKRSGSTLYVLPGGRAVLSGGVWNAPELDATYNGGEPMPEVYAGAPEWVANPVLNPRAANGLLSFCFWWEGGDWYRGESSPADQLSEAIPGIWTTETVVDVIVGLVVDQPTDQQRAAVLNLVSAAEVGLVTRDTLVEVFGDDGTFDIDSAYYQLTMAGVAMTLPEPMAEADAVERVRRFIIERGMDTGGYPLDELRADRISVGWMVYVPTRPGEIAIGRALFYIADDGVLEQSSSSVAPTLYIAEFEQRFQQRHGSVDI</sequence>
<gene>
    <name evidence="2" type="ORF">AB0I48_08040</name>
</gene>
<evidence type="ECO:0000256" key="1">
    <source>
        <dbReference type="SAM" id="MobiDB-lite"/>
    </source>
</evidence>
<comment type="caution">
    <text evidence="2">The sequence shown here is derived from an EMBL/GenBank/DDBJ whole genome shotgun (WGS) entry which is preliminary data.</text>
</comment>
<keyword evidence="3" id="KW-1185">Reference proteome</keyword>
<protein>
    <submittedName>
        <fullName evidence="2">Uncharacterized protein</fullName>
    </submittedName>
</protein>
<dbReference type="RefSeq" id="WP_357781346.1">
    <property type="nucleotide sequence ID" value="NZ_JBFAKC010000003.1"/>
</dbReference>
<organism evidence="2 3">
    <name type="scientific">Nocardia aurea</name>
    <dbReference type="NCBI Taxonomy" id="2144174"/>
    <lineage>
        <taxon>Bacteria</taxon>
        <taxon>Bacillati</taxon>
        <taxon>Actinomycetota</taxon>
        <taxon>Actinomycetes</taxon>
        <taxon>Mycobacteriales</taxon>
        <taxon>Nocardiaceae</taxon>
        <taxon>Nocardia</taxon>
    </lineage>
</organism>
<accession>A0ABV3FQC4</accession>
<evidence type="ECO:0000313" key="2">
    <source>
        <dbReference type="EMBL" id="MEV0707495.1"/>
    </source>
</evidence>
<feature type="compositionally biased region" description="Basic and acidic residues" evidence="1">
    <location>
        <begin position="1"/>
        <end position="14"/>
    </location>
</feature>
<proteinExistence type="predicted"/>
<feature type="region of interest" description="Disordered" evidence="1">
    <location>
        <begin position="1"/>
        <end position="44"/>
    </location>
</feature>